<gene>
    <name evidence="1" type="ORF">LEA_20489</name>
</gene>
<dbReference type="AlphaFoldDB" id="K1RH10"/>
<protein>
    <submittedName>
        <fullName evidence="1">Uncharacterized protein</fullName>
    </submittedName>
</protein>
<dbReference type="EMBL" id="AJWY01014080">
    <property type="protein sequence ID" value="EKC44788.1"/>
    <property type="molecule type" value="Genomic_DNA"/>
</dbReference>
<sequence length="92" mass="10050">LERYKSMFDVRPRAGLREPEACALCAMADAMYAFAEEDKRCRVVSASVGSVSETYAAPPELCAETIQSREGYLRALAQDYLVFGRYASGGVG</sequence>
<evidence type="ECO:0000313" key="1">
    <source>
        <dbReference type="EMBL" id="EKC44788.1"/>
    </source>
</evidence>
<proteinExistence type="predicted"/>
<feature type="non-terminal residue" evidence="1">
    <location>
        <position position="1"/>
    </location>
</feature>
<comment type="caution">
    <text evidence="1">The sequence shown here is derived from an EMBL/GenBank/DDBJ whole genome shotgun (WGS) entry which is preliminary data.</text>
</comment>
<reference evidence="1" key="1">
    <citation type="journal article" date="2013" name="Environ. Microbiol.">
        <title>Microbiota from the distal guts of lean and obese adolescents exhibit partial functional redundancy besides clear differences in community structure.</title>
        <authorList>
            <person name="Ferrer M."/>
            <person name="Ruiz A."/>
            <person name="Lanza F."/>
            <person name="Haange S.B."/>
            <person name="Oberbach A."/>
            <person name="Till H."/>
            <person name="Bargiela R."/>
            <person name="Campoy C."/>
            <person name="Segura M.T."/>
            <person name="Richter M."/>
            <person name="von Bergen M."/>
            <person name="Seifert J."/>
            <person name="Suarez A."/>
        </authorList>
    </citation>
    <scope>NUCLEOTIDE SEQUENCE</scope>
</reference>
<accession>K1RH10</accession>
<name>K1RH10_9ZZZZ</name>
<organism evidence="1">
    <name type="scientific">human gut metagenome</name>
    <dbReference type="NCBI Taxonomy" id="408170"/>
    <lineage>
        <taxon>unclassified sequences</taxon>
        <taxon>metagenomes</taxon>
        <taxon>organismal metagenomes</taxon>
    </lineage>
</organism>